<keyword evidence="14" id="KW-1185">Reference proteome</keyword>
<dbReference type="UniPathway" id="UPA00051">
    <property type="reaction ID" value="UER00465"/>
</dbReference>
<sequence length="355" mass="37120">MVQENKPVKAISRSPPPHFRSHPALSSCAVAIIGVGLVGKQVVHQLTSPALGKIFSIVSLSNSKHTVSISPSASALDAAALLSLLPPSSAPLPTSSPHPAATYTPANPAELVKTLAANARSSKQHTILIDCTSDLSVTELYPVAIASGLSIVTPNKKGFSSSVELWKQIVEAQSAPNAGSVFLEATVGAGLPIISTLRDLLKTSDEVTKIEGVFSGTMSYIFNNFSKPGGGDGPKFSEIVKIAKENGYTPHPADDLSGSDVARKLTILTRILSVNPSSLAALPDLPEGYASLSTETLIPSALANIASGEEFVAKLPEHDAEFDQLRAEAEKEGKVLRYVGVIDRQSGVVKCGLEK</sequence>
<dbReference type="Pfam" id="PF03447">
    <property type="entry name" value="NAD_binding_3"/>
    <property type="match status" value="1"/>
</dbReference>
<organism evidence="13 14">
    <name type="scientific">Sporidiobolus salmonicolor</name>
    <name type="common">Yeast-like fungus</name>
    <name type="synonym">Sporobolomyces salmonicolor</name>
    <dbReference type="NCBI Taxonomy" id="5005"/>
    <lineage>
        <taxon>Eukaryota</taxon>
        <taxon>Fungi</taxon>
        <taxon>Dikarya</taxon>
        <taxon>Basidiomycota</taxon>
        <taxon>Pucciniomycotina</taxon>
        <taxon>Microbotryomycetes</taxon>
        <taxon>Sporidiobolales</taxon>
        <taxon>Sporidiobolaceae</taxon>
        <taxon>Sporobolomyces</taxon>
    </lineage>
</organism>
<comment type="cofactor">
    <cofactor evidence="1">
        <name>a metal cation</name>
        <dbReference type="ChEBI" id="CHEBI:25213"/>
    </cofactor>
</comment>
<proteinExistence type="predicted"/>
<evidence type="ECO:0000256" key="10">
    <source>
        <dbReference type="ARBA" id="ARBA00048841"/>
    </source>
</evidence>
<evidence type="ECO:0000256" key="7">
    <source>
        <dbReference type="ARBA" id="ARBA00022857"/>
    </source>
</evidence>
<evidence type="ECO:0000256" key="9">
    <source>
        <dbReference type="ARBA" id="ARBA00023167"/>
    </source>
</evidence>
<comment type="pathway">
    <text evidence="3">Amino-acid biosynthesis; L-methionine biosynthesis via de novo pathway; L-homoserine from L-aspartate: step 3/3.</text>
</comment>
<dbReference type="SUPFAM" id="SSF51735">
    <property type="entry name" value="NAD(P)-binding Rossmann-fold domains"/>
    <property type="match status" value="1"/>
</dbReference>
<protein>
    <recommendedName>
        <fullName evidence="4">homoserine dehydrogenase</fullName>
        <ecNumber evidence="4">1.1.1.3</ecNumber>
    </recommendedName>
</protein>
<evidence type="ECO:0000256" key="6">
    <source>
        <dbReference type="ARBA" id="ARBA00022697"/>
    </source>
</evidence>
<dbReference type="InterPro" id="IPR036291">
    <property type="entry name" value="NAD(P)-bd_dom_sf"/>
</dbReference>
<dbReference type="Pfam" id="PF00742">
    <property type="entry name" value="Homoserine_dh"/>
    <property type="match status" value="1"/>
</dbReference>
<gene>
    <name evidence="13" type="primary">SPOSA6832_01916</name>
</gene>
<dbReference type="Proteomes" id="UP000243876">
    <property type="component" value="Unassembled WGS sequence"/>
</dbReference>
<accession>A0A0D6EJX1</accession>
<evidence type="ECO:0000256" key="8">
    <source>
        <dbReference type="ARBA" id="ARBA00023002"/>
    </source>
</evidence>
<evidence type="ECO:0000313" key="13">
    <source>
        <dbReference type="EMBL" id="CEQ40307.1"/>
    </source>
</evidence>
<dbReference type="Gene3D" id="3.30.360.10">
    <property type="entry name" value="Dihydrodipicolinate Reductase, domain 2"/>
    <property type="match status" value="1"/>
</dbReference>
<dbReference type="EMBL" id="CENE01000006">
    <property type="protein sequence ID" value="CEQ40307.1"/>
    <property type="molecule type" value="Genomic_DNA"/>
</dbReference>
<dbReference type="PANTHER" id="PTHR43070:SF5">
    <property type="entry name" value="HOMOSERINE DEHYDROGENASE"/>
    <property type="match status" value="1"/>
</dbReference>
<feature type="domain" description="Homoserine dehydrogenase catalytic" evidence="11">
    <location>
        <begin position="192"/>
        <end position="342"/>
    </location>
</feature>
<dbReference type="GO" id="GO:0004412">
    <property type="term" value="F:homoserine dehydrogenase activity"/>
    <property type="evidence" value="ECO:0007669"/>
    <property type="project" value="UniProtKB-EC"/>
</dbReference>
<dbReference type="GO" id="GO:0009086">
    <property type="term" value="P:methionine biosynthetic process"/>
    <property type="evidence" value="ECO:0007669"/>
    <property type="project" value="UniProtKB-KW"/>
</dbReference>
<dbReference type="GO" id="GO:0050661">
    <property type="term" value="F:NADP binding"/>
    <property type="evidence" value="ECO:0007669"/>
    <property type="project" value="InterPro"/>
</dbReference>
<evidence type="ECO:0000256" key="5">
    <source>
        <dbReference type="ARBA" id="ARBA00022605"/>
    </source>
</evidence>
<keyword evidence="5" id="KW-0028">Amino-acid biosynthesis</keyword>
<dbReference type="SUPFAM" id="SSF55347">
    <property type="entry name" value="Glyceraldehyde-3-phosphate dehydrogenase-like, C-terminal domain"/>
    <property type="match status" value="1"/>
</dbReference>
<reference evidence="14" key="1">
    <citation type="submission" date="2015-02" db="EMBL/GenBank/DDBJ databases">
        <authorList>
            <person name="Gon?alves P."/>
        </authorList>
    </citation>
    <scope>NUCLEOTIDE SEQUENCE [LARGE SCALE GENOMIC DNA]</scope>
</reference>
<comment type="catalytic activity">
    <reaction evidence="10">
        <text>L-homoserine + NADP(+) = L-aspartate 4-semialdehyde + NADPH + H(+)</text>
        <dbReference type="Rhea" id="RHEA:15761"/>
        <dbReference type="ChEBI" id="CHEBI:15378"/>
        <dbReference type="ChEBI" id="CHEBI:57476"/>
        <dbReference type="ChEBI" id="CHEBI:57783"/>
        <dbReference type="ChEBI" id="CHEBI:58349"/>
        <dbReference type="ChEBI" id="CHEBI:537519"/>
        <dbReference type="EC" id="1.1.1.3"/>
    </reaction>
    <physiologicalReaction direction="right-to-left" evidence="10">
        <dbReference type="Rhea" id="RHEA:15763"/>
    </physiologicalReaction>
</comment>
<keyword evidence="6" id="KW-0791">Threonine biosynthesis</keyword>
<keyword evidence="8" id="KW-0560">Oxidoreductase</keyword>
<feature type="non-terminal residue" evidence="13">
    <location>
        <position position="1"/>
    </location>
</feature>
<dbReference type="GO" id="GO:0009090">
    <property type="term" value="P:homoserine biosynthetic process"/>
    <property type="evidence" value="ECO:0007669"/>
    <property type="project" value="TreeGrafter"/>
</dbReference>
<evidence type="ECO:0000313" key="14">
    <source>
        <dbReference type="Proteomes" id="UP000243876"/>
    </source>
</evidence>
<evidence type="ECO:0000259" key="11">
    <source>
        <dbReference type="Pfam" id="PF00742"/>
    </source>
</evidence>
<keyword evidence="7" id="KW-0521">NADP</keyword>
<dbReference type="InterPro" id="IPR011147">
    <property type="entry name" value="Bifunc_Aspkin/hSer_DH"/>
</dbReference>
<dbReference type="PANTHER" id="PTHR43070">
    <property type="match status" value="1"/>
</dbReference>
<dbReference type="OrthoDB" id="67851at2759"/>
<dbReference type="UniPathway" id="UPA00050">
    <property type="reaction ID" value="UER00063"/>
</dbReference>
<evidence type="ECO:0000256" key="3">
    <source>
        <dbReference type="ARBA" id="ARBA00005062"/>
    </source>
</evidence>
<name>A0A0D6EJX1_SPOSA</name>
<feature type="domain" description="Aspartate/homoserine dehydrogenase NAD-binding" evidence="12">
    <location>
        <begin position="34"/>
        <end position="176"/>
    </location>
</feature>
<comment type="pathway">
    <text evidence="2">Amino-acid biosynthesis; L-threonine biosynthesis; L-threonine from L-aspartate: step 3/5.</text>
</comment>
<dbReference type="EC" id="1.1.1.3" evidence="4"/>
<dbReference type="Gene3D" id="3.40.50.720">
    <property type="entry name" value="NAD(P)-binding Rossmann-like Domain"/>
    <property type="match status" value="1"/>
</dbReference>
<dbReference type="AlphaFoldDB" id="A0A0D6EJX1"/>
<evidence type="ECO:0000256" key="2">
    <source>
        <dbReference type="ARBA" id="ARBA00005056"/>
    </source>
</evidence>
<keyword evidence="9" id="KW-0486">Methionine biosynthesis</keyword>
<evidence type="ECO:0000256" key="1">
    <source>
        <dbReference type="ARBA" id="ARBA00001920"/>
    </source>
</evidence>
<evidence type="ECO:0000256" key="4">
    <source>
        <dbReference type="ARBA" id="ARBA00013213"/>
    </source>
</evidence>
<dbReference type="InterPro" id="IPR005106">
    <property type="entry name" value="Asp/hSer_DH_NAD-bd"/>
</dbReference>
<dbReference type="InterPro" id="IPR001342">
    <property type="entry name" value="HDH_cat"/>
</dbReference>
<evidence type="ECO:0000259" key="12">
    <source>
        <dbReference type="Pfam" id="PF03447"/>
    </source>
</evidence>
<dbReference type="GO" id="GO:0009088">
    <property type="term" value="P:threonine biosynthetic process"/>
    <property type="evidence" value="ECO:0007669"/>
    <property type="project" value="UniProtKB-UniPathway"/>
</dbReference>